<dbReference type="AlphaFoldDB" id="A0A242M3H3"/>
<name>A0A242M3H3_CABSO</name>
<dbReference type="Proteomes" id="UP000195221">
    <property type="component" value="Unassembled WGS sequence"/>
</dbReference>
<sequence>MVSIMLAWLHVYTDTCTDLRITPVFASHDFNTFPPSRR</sequence>
<protein>
    <submittedName>
        <fullName evidence="1">Uncharacterized protein</fullName>
    </submittedName>
</protein>
<comment type="caution">
    <text evidence="1">The sequence shown here is derived from an EMBL/GenBank/DDBJ whole genome shotgun (WGS) entry which is preliminary data.</text>
</comment>
<organism evidence="1 2">
    <name type="scientific">Caballeronia sordidicola</name>
    <name type="common">Burkholderia sordidicola</name>
    <dbReference type="NCBI Taxonomy" id="196367"/>
    <lineage>
        <taxon>Bacteria</taxon>
        <taxon>Pseudomonadati</taxon>
        <taxon>Pseudomonadota</taxon>
        <taxon>Betaproteobacteria</taxon>
        <taxon>Burkholderiales</taxon>
        <taxon>Burkholderiaceae</taxon>
        <taxon>Caballeronia</taxon>
    </lineage>
</organism>
<evidence type="ECO:0000313" key="1">
    <source>
        <dbReference type="EMBL" id="OTP65700.1"/>
    </source>
</evidence>
<reference evidence="1 2" key="1">
    <citation type="submission" date="2017-03" db="EMBL/GenBank/DDBJ databases">
        <title>Genome analysis of strain PAMC 26577.</title>
        <authorList>
            <person name="Oh H.-M."/>
            <person name="Yang J.-A."/>
        </authorList>
    </citation>
    <scope>NUCLEOTIDE SEQUENCE [LARGE SCALE GENOMIC DNA]</scope>
    <source>
        <strain evidence="1 2">PAMC 26577</strain>
    </source>
</reference>
<accession>A0A242M3H3</accession>
<gene>
    <name evidence="1" type="ORF">PAMC26577_38895</name>
</gene>
<evidence type="ECO:0000313" key="2">
    <source>
        <dbReference type="Proteomes" id="UP000195221"/>
    </source>
</evidence>
<dbReference type="EMBL" id="NBTZ01000174">
    <property type="protein sequence ID" value="OTP65700.1"/>
    <property type="molecule type" value="Genomic_DNA"/>
</dbReference>
<proteinExistence type="predicted"/>